<dbReference type="NCBIfam" id="TIGR01617">
    <property type="entry name" value="arsC_related"/>
    <property type="match status" value="1"/>
</dbReference>
<evidence type="ECO:0000256" key="1">
    <source>
        <dbReference type="ARBA" id="ARBA00007198"/>
    </source>
</evidence>
<name>A0ABW5B7X7_9BACT</name>
<dbReference type="SUPFAM" id="SSF52833">
    <property type="entry name" value="Thioredoxin-like"/>
    <property type="match status" value="1"/>
</dbReference>
<dbReference type="InterPro" id="IPR006660">
    <property type="entry name" value="Arsenate_reductase-like"/>
</dbReference>
<proteinExistence type="inferred from homology"/>
<keyword evidence="4" id="KW-1185">Reference proteome</keyword>
<evidence type="ECO:0000313" key="3">
    <source>
        <dbReference type="EMBL" id="MFD2201544.1"/>
    </source>
</evidence>
<dbReference type="Gene3D" id="3.40.30.10">
    <property type="entry name" value="Glutaredoxin"/>
    <property type="match status" value="1"/>
</dbReference>
<dbReference type="PROSITE" id="PS51353">
    <property type="entry name" value="ARSC"/>
    <property type="match status" value="1"/>
</dbReference>
<comment type="similarity">
    <text evidence="1 2">Belongs to the ArsC family.</text>
</comment>
<evidence type="ECO:0000256" key="2">
    <source>
        <dbReference type="PROSITE-ProRule" id="PRU01282"/>
    </source>
</evidence>
<comment type="caution">
    <text evidence="3">The sequence shown here is derived from an EMBL/GenBank/DDBJ whole genome shotgun (WGS) entry which is preliminary data.</text>
</comment>
<dbReference type="EMBL" id="JBHUIV010000012">
    <property type="protein sequence ID" value="MFD2201544.1"/>
    <property type="molecule type" value="Genomic_DNA"/>
</dbReference>
<protein>
    <submittedName>
        <fullName evidence="3">Spx/MgsR family RNA polymerase-binding regulatory protein</fullName>
    </submittedName>
</protein>
<accession>A0ABW5B7X7</accession>
<dbReference type="InterPro" id="IPR006504">
    <property type="entry name" value="Tscrpt_reg_Spx/MgsR"/>
</dbReference>
<dbReference type="PANTHER" id="PTHR30041">
    <property type="entry name" value="ARSENATE REDUCTASE"/>
    <property type="match status" value="1"/>
</dbReference>
<dbReference type="Pfam" id="PF03960">
    <property type="entry name" value="ArsC"/>
    <property type="match status" value="1"/>
</dbReference>
<dbReference type="InterPro" id="IPR036249">
    <property type="entry name" value="Thioredoxin-like_sf"/>
</dbReference>
<dbReference type="Proteomes" id="UP001597414">
    <property type="component" value="Unassembled WGS sequence"/>
</dbReference>
<evidence type="ECO:0000313" key="4">
    <source>
        <dbReference type="Proteomes" id="UP001597414"/>
    </source>
</evidence>
<dbReference type="PANTHER" id="PTHR30041:SF8">
    <property type="entry name" value="PROTEIN YFFB"/>
    <property type="match status" value="1"/>
</dbReference>
<sequence length="118" mass="13692">MIELKIYGIKNCNTMKKTFDFLEENKIPYQFIDYKKQTPEISLLEKFAKSEGFESLINKKGTTYKKLSEDDKKKMETENSALSILSSQNSMIKRPIIEFPNGDLILGFEPEKILDKIS</sequence>
<reference evidence="4" key="1">
    <citation type="journal article" date="2019" name="Int. J. Syst. Evol. Microbiol.">
        <title>The Global Catalogue of Microorganisms (GCM) 10K type strain sequencing project: providing services to taxonomists for standard genome sequencing and annotation.</title>
        <authorList>
            <consortium name="The Broad Institute Genomics Platform"/>
            <consortium name="The Broad Institute Genome Sequencing Center for Infectious Disease"/>
            <person name="Wu L."/>
            <person name="Ma J."/>
        </authorList>
    </citation>
    <scope>NUCLEOTIDE SEQUENCE [LARGE SCALE GENOMIC DNA]</scope>
    <source>
        <strain evidence="4">KCTC 19812</strain>
    </source>
</reference>
<gene>
    <name evidence="3" type="ORF">ACFSKV_08195</name>
</gene>
<organism evidence="3 4">
    <name type="scientific">Shivajiella indica</name>
    <dbReference type="NCBI Taxonomy" id="872115"/>
    <lineage>
        <taxon>Bacteria</taxon>
        <taxon>Pseudomonadati</taxon>
        <taxon>Bacteroidota</taxon>
        <taxon>Cytophagia</taxon>
        <taxon>Cytophagales</taxon>
        <taxon>Cyclobacteriaceae</taxon>
        <taxon>Shivajiella</taxon>
    </lineage>
</organism>
<dbReference type="RefSeq" id="WP_380801472.1">
    <property type="nucleotide sequence ID" value="NZ_JBHUIV010000012.1"/>
</dbReference>